<evidence type="ECO:0000313" key="3">
    <source>
        <dbReference type="Proteomes" id="UP000800200"/>
    </source>
</evidence>
<name>A0A6A6DM50_9PEZI</name>
<keyword evidence="1" id="KW-0472">Membrane</keyword>
<dbReference type="OrthoDB" id="5429634at2759"/>
<organism evidence="2 3">
    <name type="scientific">Zopfia rhizophila CBS 207.26</name>
    <dbReference type="NCBI Taxonomy" id="1314779"/>
    <lineage>
        <taxon>Eukaryota</taxon>
        <taxon>Fungi</taxon>
        <taxon>Dikarya</taxon>
        <taxon>Ascomycota</taxon>
        <taxon>Pezizomycotina</taxon>
        <taxon>Dothideomycetes</taxon>
        <taxon>Dothideomycetes incertae sedis</taxon>
        <taxon>Zopfiaceae</taxon>
        <taxon>Zopfia</taxon>
    </lineage>
</organism>
<proteinExistence type="predicted"/>
<dbReference type="AlphaFoldDB" id="A0A6A6DM50"/>
<dbReference type="PANTHER" id="PTHR35395:SF1">
    <property type="entry name" value="DUF6536 DOMAIN-CONTAINING PROTEIN"/>
    <property type="match status" value="1"/>
</dbReference>
<keyword evidence="3" id="KW-1185">Reference proteome</keyword>
<evidence type="ECO:0000313" key="2">
    <source>
        <dbReference type="EMBL" id="KAF2179020.1"/>
    </source>
</evidence>
<sequence>MALAYEWNQLAVHRKSLRVTKHAGHQRATYFLPLPFQWNIPLNGLSGLLHWLALQTLFVVRLDQLDRAGKPRPGQSVGACGSSSSAVWALILQQFCILVLFIVLACISFDAQIPLAGSGSWVISAARHAKSDEVDPAIGKVKWGVVDEKIGPDGSVSYCRFSSGQVKRLKLVKDINSHSEISTNPTPVGHARVHTY</sequence>
<dbReference type="EMBL" id="ML994670">
    <property type="protein sequence ID" value="KAF2179020.1"/>
    <property type="molecule type" value="Genomic_DNA"/>
</dbReference>
<protein>
    <submittedName>
        <fullName evidence="2">Uncharacterized protein</fullName>
    </submittedName>
</protein>
<keyword evidence="1" id="KW-0812">Transmembrane</keyword>
<gene>
    <name evidence="2" type="ORF">K469DRAFT_321057</name>
</gene>
<feature type="transmembrane region" description="Helical" evidence="1">
    <location>
        <begin position="83"/>
        <end position="105"/>
    </location>
</feature>
<keyword evidence="1" id="KW-1133">Transmembrane helix</keyword>
<dbReference type="Proteomes" id="UP000800200">
    <property type="component" value="Unassembled WGS sequence"/>
</dbReference>
<reference evidence="2" key="1">
    <citation type="journal article" date="2020" name="Stud. Mycol.">
        <title>101 Dothideomycetes genomes: a test case for predicting lifestyles and emergence of pathogens.</title>
        <authorList>
            <person name="Haridas S."/>
            <person name="Albert R."/>
            <person name="Binder M."/>
            <person name="Bloem J."/>
            <person name="Labutti K."/>
            <person name="Salamov A."/>
            <person name="Andreopoulos B."/>
            <person name="Baker S."/>
            <person name="Barry K."/>
            <person name="Bills G."/>
            <person name="Bluhm B."/>
            <person name="Cannon C."/>
            <person name="Castanera R."/>
            <person name="Culley D."/>
            <person name="Daum C."/>
            <person name="Ezra D."/>
            <person name="Gonzalez J."/>
            <person name="Henrissat B."/>
            <person name="Kuo A."/>
            <person name="Liang C."/>
            <person name="Lipzen A."/>
            <person name="Lutzoni F."/>
            <person name="Magnuson J."/>
            <person name="Mondo S."/>
            <person name="Nolan M."/>
            <person name="Ohm R."/>
            <person name="Pangilinan J."/>
            <person name="Park H.-J."/>
            <person name="Ramirez L."/>
            <person name="Alfaro M."/>
            <person name="Sun H."/>
            <person name="Tritt A."/>
            <person name="Yoshinaga Y."/>
            <person name="Zwiers L.-H."/>
            <person name="Turgeon B."/>
            <person name="Goodwin S."/>
            <person name="Spatafora J."/>
            <person name="Crous P."/>
            <person name="Grigoriev I."/>
        </authorList>
    </citation>
    <scope>NUCLEOTIDE SEQUENCE</scope>
    <source>
        <strain evidence="2">CBS 207.26</strain>
    </source>
</reference>
<evidence type="ECO:0000256" key="1">
    <source>
        <dbReference type="SAM" id="Phobius"/>
    </source>
</evidence>
<accession>A0A6A6DM50</accession>
<dbReference type="PANTHER" id="PTHR35395">
    <property type="entry name" value="DUF6536 DOMAIN-CONTAINING PROTEIN"/>
    <property type="match status" value="1"/>
</dbReference>